<feature type="non-terminal residue" evidence="2">
    <location>
        <position position="1"/>
    </location>
</feature>
<proteinExistence type="predicted"/>
<evidence type="ECO:0000313" key="3">
    <source>
        <dbReference type="Proteomes" id="UP000663844"/>
    </source>
</evidence>
<dbReference type="PANTHER" id="PTHR44103:SF1">
    <property type="entry name" value="PROPROTEIN CONVERTASE P"/>
    <property type="match status" value="1"/>
</dbReference>
<gene>
    <name evidence="2" type="ORF">OXD698_LOCUS54360</name>
</gene>
<dbReference type="Proteomes" id="UP000663844">
    <property type="component" value="Unassembled WGS sequence"/>
</dbReference>
<name>A0A820S5H1_9BILA</name>
<accession>A0A820S5H1</accession>
<sequence>NNDDQLDIAVANFGTNCIGIFLGFGNGSFDKQIEISTGISRPRWLNIADIDNDKFLDIVIANYGTDMISILFGFGNGSFLNPIAYSTGYDSLPSYVVTGDFNNDNQLDIVVANYGTNNI</sequence>
<protein>
    <recommendedName>
        <fullName evidence="4">VCBS repeat-containing protein</fullName>
    </recommendedName>
</protein>
<organism evidence="2 3">
    <name type="scientific">Adineta steineri</name>
    <dbReference type="NCBI Taxonomy" id="433720"/>
    <lineage>
        <taxon>Eukaryota</taxon>
        <taxon>Metazoa</taxon>
        <taxon>Spiralia</taxon>
        <taxon>Gnathifera</taxon>
        <taxon>Rotifera</taxon>
        <taxon>Eurotatoria</taxon>
        <taxon>Bdelloidea</taxon>
        <taxon>Adinetida</taxon>
        <taxon>Adinetidae</taxon>
        <taxon>Adineta</taxon>
    </lineage>
</organism>
<dbReference type="PANTHER" id="PTHR44103">
    <property type="entry name" value="PROPROTEIN CONVERTASE P"/>
    <property type="match status" value="1"/>
</dbReference>
<dbReference type="AlphaFoldDB" id="A0A820S5H1"/>
<evidence type="ECO:0008006" key="4">
    <source>
        <dbReference type="Google" id="ProtNLM"/>
    </source>
</evidence>
<dbReference type="InterPro" id="IPR028994">
    <property type="entry name" value="Integrin_alpha_N"/>
</dbReference>
<reference evidence="2" key="1">
    <citation type="submission" date="2021-02" db="EMBL/GenBank/DDBJ databases">
        <authorList>
            <person name="Nowell W R."/>
        </authorList>
    </citation>
    <scope>NUCLEOTIDE SEQUENCE</scope>
</reference>
<dbReference type="Gene3D" id="2.30.30.100">
    <property type="match status" value="2"/>
</dbReference>
<dbReference type="InterPro" id="IPR013517">
    <property type="entry name" value="FG-GAP"/>
</dbReference>
<evidence type="ECO:0000313" key="2">
    <source>
        <dbReference type="EMBL" id="CAF4450422.1"/>
    </source>
</evidence>
<dbReference type="SUPFAM" id="SSF69318">
    <property type="entry name" value="Integrin alpha N-terminal domain"/>
    <property type="match status" value="1"/>
</dbReference>
<feature type="non-terminal residue" evidence="2">
    <location>
        <position position="119"/>
    </location>
</feature>
<evidence type="ECO:0000256" key="1">
    <source>
        <dbReference type="ARBA" id="ARBA00022729"/>
    </source>
</evidence>
<dbReference type="Pfam" id="PF13517">
    <property type="entry name" value="FG-GAP_3"/>
    <property type="match status" value="1"/>
</dbReference>
<dbReference type="EMBL" id="CAJOAZ010032826">
    <property type="protein sequence ID" value="CAF4450422.1"/>
    <property type="molecule type" value="Genomic_DNA"/>
</dbReference>
<comment type="caution">
    <text evidence="2">The sequence shown here is derived from an EMBL/GenBank/DDBJ whole genome shotgun (WGS) entry which is preliminary data.</text>
</comment>
<keyword evidence="1" id="KW-0732">Signal</keyword>